<name>A0A3B1BE83_9ZZZZ</name>
<sequence length="129" mass="14960">MPVTPNDFLLSAEELIKGSREIDFRNSASRAYYSCYLECRSFAEKLPEVPTGEGGAHMKVIRKFKEHIVKDESREYDEAVRKIGYQLIQVKSLRTKADYYIDGDYSRKDAEQTIEMVKRIKDKIVIVDS</sequence>
<evidence type="ECO:0008006" key="2">
    <source>
        <dbReference type="Google" id="ProtNLM"/>
    </source>
</evidence>
<gene>
    <name evidence="1" type="ORF">MNBD_NITROSPINAE03-1683</name>
</gene>
<organism evidence="1">
    <name type="scientific">hydrothermal vent metagenome</name>
    <dbReference type="NCBI Taxonomy" id="652676"/>
    <lineage>
        <taxon>unclassified sequences</taxon>
        <taxon>metagenomes</taxon>
        <taxon>ecological metagenomes</taxon>
    </lineage>
</organism>
<proteinExistence type="predicted"/>
<accession>A0A3B1BE83</accession>
<dbReference type="EMBL" id="UOGB01000055">
    <property type="protein sequence ID" value="VAX16429.1"/>
    <property type="molecule type" value="Genomic_DNA"/>
</dbReference>
<protein>
    <recommendedName>
        <fullName evidence="2">HEPN domain-containing protein</fullName>
    </recommendedName>
</protein>
<reference evidence="1" key="1">
    <citation type="submission" date="2018-06" db="EMBL/GenBank/DDBJ databases">
        <authorList>
            <person name="Zhirakovskaya E."/>
        </authorList>
    </citation>
    <scope>NUCLEOTIDE SEQUENCE</scope>
</reference>
<dbReference type="AlphaFoldDB" id="A0A3B1BE83"/>
<dbReference type="Gene3D" id="1.20.120.330">
    <property type="entry name" value="Nucleotidyltransferases domain 2"/>
    <property type="match status" value="1"/>
</dbReference>
<evidence type="ECO:0000313" key="1">
    <source>
        <dbReference type="EMBL" id="VAX16429.1"/>
    </source>
</evidence>